<dbReference type="SUPFAM" id="SSF81665">
    <property type="entry name" value="Calcium ATPase, transmembrane domain M"/>
    <property type="match status" value="1"/>
</dbReference>
<dbReference type="InterPro" id="IPR004014">
    <property type="entry name" value="ATPase_P-typ_cation-transptr_N"/>
</dbReference>
<dbReference type="InterPro" id="IPR018303">
    <property type="entry name" value="ATPase_P-typ_P_site"/>
</dbReference>
<dbReference type="AlphaFoldDB" id="A0A480JZY0"/>
<dbReference type="GO" id="GO:0005524">
    <property type="term" value="F:ATP binding"/>
    <property type="evidence" value="ECO:0007669"/>
    <property type="project" value="UniProtKB-KW"/>
</dbReference>
<reference evidence="12" key="1">
    <citation type="journal article" date="2019" name="PeerJ">
        <title>Genes of the pig, Sus scrofa, reconstructed with EvidentialGene.</title>
        <authorList>
            <person name="Gilbert D.G."/>
        </authorList>
    </citation>
    <scope>NUCLEOTIDE SEQUENCE</scope>
</reference>
<feature type="transmembrane region" description="Helical" evidence="10">
    <location>
        <begin position="94"/>
        <end position="116"/>
    </location>
</feature>
<evidence type="ECO:0000256" key="2">
    <source>
        <dbReference type="ARBA" id="ARBA00022692"/>
    </source>
</evidence>
<feature type="compositionally biased region" description="Basic and acidic residues" evidence="9">
    <location>
        <begin position="26"/>
        <end position="37"/>
    </location>
</feature>
<proteinExistence type="predicted"/>
<dbReference type="Gene3D" id="3.40.1110.10">
    <property type="entry name" value="Calcium-transporting ATPase, cytoplasmic domain N"/>
    <property type="match status" value="1"/>
</dbReference>
<keyword evidence="4" id="KW-0067">ATP-binding</keyword>
<dbReference type="EMBL" id="DQIR01099366">
    <property type="protein sequence ID" value="HDA54842.1"/>
    <property type="molecule type" value="Transcribed_RNA"/>
</dbReference>
<evidence type="ECO:0000256" key="8">
    <source>
        <dbReference type="ARBA" id="ARBA00023136"/>
    </source>
</evidence>
<evidence type="ECO:0000256" key="5">
    <source>
        <dbReference type="ARBA" id="ARBA00022842"/>
    </source>
</evidence>
<feature type="region of interest" description="Disordered" evidence="9">
    <location>
        <begin position="176"/>
        <end position="197"/>
    </location>
</feature>
<sequence>MGKGVGRDKYEPAAVSEHGDKKKAKKERDMDELKKEVSMDDHKLSLDELHRKYGTDLSRGLTPARAAEILARDGPNALTPPPTTPEWVKFCRQLFGGFSMLLWIGAILCFLAYGIQAATEEEPQNDNLYLGVVLSAVVIITGCFSYYQEAKSSKIMEGDRIPADLRIISANGCKVDNSSLTGESEPQTRSPDFTNENPLETRNIAFFSTNCVEGTARGIVVYTGDRTVMGRIATLASGLEGGQTPIAAELLATVTVCLTLTAKRMARKNCLVKNLEAVETLGSTSTICSDKTGTLTQNRMTVAHMWFDNQIHEADTTENQSGVSFDKTSATWLALSRIAGLCNRAVFQANQENLPILKRAVAGDASESALLKCIELCCGSVKEMRERYTKIVEIPFNSTNKYQLSIHKNPNTAEPRRTPTWSWVASGNACWVSATFSCRTSSSPKASSLTPTM</sequence>
<dbReference type="InterPro" id="IPR059000">
    <property type="entry name" value="ATPase_P-type_domA"/>
</dbReference>
<dbReference type="SMART" id="SM00831">
    <property type="entry name" value="Cation_ATPase_N"/>
    <property type="match status" value="1"/>
</dbReference>
<evidence type="ECO:0000256" key="9">
    <source>
        <dbReference type="SAM" id="MobiDB-lite"/>
    </source>
</evidence>
<name>A0A480JZY0_PIG</name>
<keyword evidence="2 10" id="KW-0812">Transmembrane</keyword>
<dbReference type="Gene3D" id="3.40.50.1000">
    <property type="entry name" value="HAD superfamily/HAD-like"/>
    <property type="match status" value="1"/>
</dbReference>
<evidence type="ECO:0000256" key="3">
    <source>
        <dbReference type="ARBA" id="ARBA00022741"/>
    </source>
</evidence>
<dbReference type="FunFam" id="1.20.1110.10:FF:000163">
    <property type="match status" value="1"/>
</dbReference>
<feature type="domain" description="Cation-transporting P-type ATPase N-terminal" evidence="11">
    <location>
        <begin position="40"/>
        <end position="114"/>
    </location>
</feature>
<dbReference type="InterPro" id="IPR023299">
    <property type="entry name" value="ATPase_P-typ_cyto_dom_N"/>
</dbReference>
<evidence type="ECO:0000256" key="7">
    <source>
        <dbReference type="ARBA" id="ARBA00022989"/>
    </source>
</evidence>
<comment type="subcellular location">
    <subcellularLocation>
        <location evidence="1">Membrane</location>
    </subcellularLocation>
</comment>
<keyword evidence="8 10" id="KW-0472">Membrane</keyword>
<keyword evidence="3" id="KW-0547">Nucleotide-binding</keyword>
<evidence type="ECO:0000256" key="1">
    <source>
        <dbReference type="ARBA" id="ARBA00004370"/>
    </source>
</evidence>
<keyword evidence="5" id="KW-0460">Magnesium</keyword>
<evidence type="ECO:0000256" key="4">
    <source>
        <dbReference type="ARBA" id="ARBA00022840"/>
    </source>
</evidence>
<dbReference type="Gene3D" id="2.70.150.10">
    <property type="entry name" value="Calcium-transporting ATPase, cytoplasmic transduction domain A"/>
    <property type="match status" value="2"/>
</dbReference>
<keyword evidence="6" id="KW-1278">Translocase</keyword>
<dbReference type="PRINTS" id="PR00121">
    <property type="entry name" value="NAKATPASE"/>
</dbReference>
<evidence type="ECO:0000256" key="6">
    <source>
        <dbReference type="ARBA" id="ARBA00022967"/>
    </source>
</evidence>
<dbReference type="GO" id="GO:0016020">
    <property type="term" value="C:membrane"/>
    <property type="evidence" value="ECO:0007669"/>
    <property type="project" value="UniProtKB-SubCell"/>
</dbReference>
<protein>
    <submittedName>
        <fullName evidence="12">Sodium/potassium-transporting ATPase subunit alpha-1 isoform a</fullName>
    </submittedName>
</protein>
<dbReference type="Pfam" id="PF13246">
    <property type="entry name" value="Cation_ATPase"/>
    <property type="match status" value="1"/>
</dbReference>
<evidence type="ECO:0000313" key="12">
    <source>
        <dbReference type="EMBL" id="HDA54841.1"/>
    </source>
</evidence>
<dbReference type="Pfam" id="PF00690">
    <property type="entry name" value="Cation_ATPase_N"/>
    <property type="match status" value="1"/>
</dbReference>
<dbReference type="Gene3D" id="1.20.1110.10">
    <property type="entry name" value="Calcium-transporting ATPase, transmembrane domain"/>
    <property type="match status" value="3"/>
</dbReference>
<dbReference type="SUPFAM" id="SSF81660">
    <property type="entry name" value="Metal cation-transporting ATPase, ATP-binding domain N"/>
    <property type="match status" value="1"/>
</dbReference>
<dbReference type="PROSITE" id="PS00154">
    <property type="entry name" value="ATPASE_E1_E2"/>
    <property type="match status" value="1"/>
</dbReference>
<keyword evidence="7 10" id="KW-1133">Transmembrane helix</keyword>
<dbReference type="PANTHER" id="PTHR43294">
    <property type="entry name" value="SODIUM/POTASSIUM-TRANSPORTING ATPASE SUBUNIT ALPHA"/>
    <property type="match status" value="1"/>
</dbReference>
<feature type="transmembrane region" description="Helical" evidence="10">
    <location>
        <begin position="128"/>
        <end position="147"/>
    </location>
</feature>
<accession>A0A480JZY0</accession>
<evidence type="ECO:0000256" key="10">
    <source>
        <dbReference type="SAM" id="Phobius"/>
    </source>
</evidence>
<organism evidence="12">
    <name type="scientific">Sus scrofa</name>
    <name type="common">Pig</name>
    <dbReference type="NCBI Taxonomy" id="9823"/>
    <lineage>
        <taxon>Eukaryota</taxon>
        <taxon>Metazoa</taxon>
        <taxon>Chordata</taxon>
        <taxon>Craniata</taxon>
        <taxon>Vertebrata</taxon>
        <taxon>Euteleostomi</taxon>
        <taxon>Mammalia</taxon>
        <taxon>Eutheria</taxon>
        <taxon>Laurasiatheria</taxon>
        <taxon>Artiodactyla</taxon>
        <taxon>Suina</taxon>
        <taxon>Suidae</taxon>
        <taxon>Sus</taxon>
    </lineage>
</organism>
<dbReference type="PANTHER" id="PTHR43294:SF9">
    <property type="entry name" value="SODIUM_POTASSIUM-TRANSPORTING ATPASE SUBUNIT ALPHA-1"/>
    <property type="match status" value="1"/>
</dbReference>
<feature type="compositionally biased region" description="Basic and acidic residues" evidence="9">
    <location>
        <begin position="1"/>
        <end position="11"/>
    </location>
</feature>
<evidence type="ECO:0000259" key="11">
    <source>
        <dbReference type="SMART" id="SM00831"/>
    </source>
</evidence>
<dbReference type="InterPro" id="IPR050510">
    <property type="entry name" value="Cation_transp_ATPase_P-type"/>
</dbReference>
<dbReference type="Pfam" id="PF00122">
    <property type="entry name" value="E1-E2_ATPase"/>
    <property type="match status" value="1"/>
</dbReference>
<dbReference type="EMBL" id="DQIR01099365">
    <property type="protein sequence ID" value="HDA54841.1"/>
    <property type="molecule type" value="Transcribed_RNA"/>
</dbReference>
<feature type="region of interest" description="Disordered" evidence="9">
    <location>
        <begin position="1"/>
        <end position="37"/>
    </location>
</feature>
<dbReference type="InterPro" id="IPR023214">
    <property type="entry name" value="HAD_sf"/>
</dbReference>
<dbReference type="InterPro" id="IPR023298">
    <property type="entry name" value="ATPase_P-typ_TM_dom_sf"/>
</dbReference>